<gene>
    <name evidence="1" type="ORF">QBC37DRAFT_435567</name>
</gene>
<keyword evidence="2" id="KW-1185">Reference proteome</keyword>
<reference evidence="1" key="1">
    <citation type="journal article" date="2023" name="Mol. Phylogenet. Evol.">
        <title>Genome-scale phylogeny and comparative genomics of the fungal order Sordariales.</title>
        <authorList>
            <person name="Hensen N."/>
            <person name="Bonometti L."/>
            <person name="Westerberg I."/>
            <person name="Brannstrom I.O."/>
            <person name="Guillou S."/>
            <person name="Cros-Aarteil S."/>
            <person name="Calhoun S."/>
            <person name="Haridas S."/>
            <person name="Kuo A."/>
            <person name="Mondo S."/>
            <person name="Pangilinan J."/>
            <person name="Riley R."/>
            <person name="LaButti K."/>
            <person name="Andreopoulos B."/>
            <person name="Lipzen A."/>
            <person name="Chen C."/>
            <person name="Yan M."/>
            <person name="Daum C."/>
            <person name="Ng V."/>
            <person name="Clum A."/>
            <person name="Steindorff A."/>
            <person name="Ohm R.A."/>
            <person name="Martin F."/>
            <person name="Silar P."/>
            <person name="Natvig D.O."/>
            <person name="Lalanne C."/>
            <person name="Gautier V."/>
            <person name="Ament-Velasquez S.L."/>
            <person name="Kruys A."/>
            <person name="Hutchinson M.I."/>
            <person name="Powell A.J."/>
            <person name="Barry K."/>
            <person name="Miller A.N."/>
            <person name="Grigoriev I.V."/>
            <person name="Debuchy R."/>
            <person name="Gladieux P."/>
            <person name="Hiltunen Thoren M."/>
            <person name="Johannesson H."/>
        </authorList>
    </citation>
    <scope>NUCLEOTIDE SEQUENCE</scope>
    <source>
        <strain evidence="1">PSN293</strain>
    </source>
</reference>
<dbReference type="EMBL" id="MU858553">
    <property type="protein sequence ID" value="KAK4206011.1"/>
    <property type="molecule type" value="Genomic_DNA"/>
</dbReference>
<comment type="caution">
    <text evidence="1">The sequence shown here is derived from an EMBL/GenBank/DDBJ whole genome shotgun (WGS) entry which is preliminary data.</text>
</comment>
<organism evidence="1 2">
    <name type="scientific">Rhypophila decipiens</name>
    <dbReference type="NCBI Taxonomy" id="261697"/>
    <lineage>
        <taxon>Eukaryota</taxon>
        <taxon>Fungi</taxon>
        <taxon>Dikarya</taxon>
        <taxon>Ascomycota</taxon>
        <taxon>Pezizomycotina</taxon>
        <taxon>Sordariomycetes</taxon>
        <taxon>Sordariomycetidae</taxon>
        <taxon>Sordariales</taxon>
        <taxon>Naviculisporaceae</taxon>
        <taxon>Rhypophila</taxon>
    </lineage>
</organism>
<proteinExistence type="predicted"/>
<evidence type="ECO:0000313" key="1">
    <source>
        <dbReference type="EMBL" id="KAK4206011.1"/>
    </source>
</evidence>
<reference evidence="1" key="2">
    <citation type="submission" date="2023-05" db="EMBL/GenBank/DDBJ databases">
        <authorList>
            <consortium name="Lawrence Berkeley National Laboratory"/>
            <person name="Steindorff A."/>
            <person name="Hensen N."/>
            <person name="Bonometti L."/>
            <person name="Westerberg I."/>
            <person name="Brannstrom I.O."/>
            <person name="Guillou S."/>
            <person name="Cros-Aarteil S."/>
            <person name="Calhoun S."/>
            <person name="Haridas S."/>
            <person name="Kuo A."/>
            <person name="Mondo S."/>
            <person name="Pangilinan J."/>
            <person name="Riley R."/>
            <person name="Labutti K."/>
            <person name="Andreopoulos B."/>
            <person name="Lipzen A."/>
            <person name="Chen C."/>
            <person name="Yanf M."/>
            <person name="Daum C."/>
            <person name="Ng V."/>
            <person name="Clum A."/>
            <person name="Ohm R."/>
            <person name="Martin F."/>
            <person name="Silar P."/>
            <person name="Natvig D."/>
            <person name="Lalanne C."/>
            <person name="Gautier V."/>
            <person name="Ament-Velasquez S.L."/>
            <person name="Kruys A."/>
            <person name="Hutchinson M.I."/>
            <person name="Powell A.J."/>
            <person name="Barry K."/>
            <person name="Miller A.N."/>
            <person name="Grigoriev I.V."/>
            <person name="Debuchy R."/>
            <person name="Gladieux P."/>
            <person name="Thoren M.H."/>
            <person name="Johannesson H."/>
        </authorList>
    </citation>
    <scope>NUCLEOTIDE SEQUENCE</scope>
    <source>
        <strain evidence="1">PSN293</strain>
    </source>
</reference>
<dbReference type="Proteomes" id="UP001301769">
    <property type="component" value="Unassembled WGS sequence"/>
</dbReference>
<dbReference type="AlphaFoldDB" id="A0AAN6XUK3"/>
<name>A0AAN6XUK3_9PEZI</name>
<evidence type="ECO:0000313" key="2">
    <source>
        <dbReference type="Proteomes" id="UP001301769"/>
    </source>
</evidence>
<protein>
    <submittedName>
        <fullName evidence="1">Uncharacterized protein</fullName>
    </submittedName>
</protein>
<accession>A0AAN6XUK3</accession>
<sequence>MLNNSPRLKKLSLSISTATINSYRYNDQSPYWSFFEDLCYGYAQSGAEPLSLESLHCGRSIFPSDDPDCLKMLTELTQLKQVYIDNGEVFDFVAKPLMMTYSLGDESPVGFEQFGPEYCPHLRRFSVFEYESDVQSFFATISDESFSRQLAISCESQGMGYELDSLLRPCPDYPALPLHFRMLELDLFRDPEVFDGNNEAGGDDYHTISAADIMEHLTGNDNGALEGLVVLLPWEEDSNGRCQLQRLELVEQALPRLQRLTQLAVTVAKCHQKTHKELEDMVTSAAEQLAAAGPTLHYIKVHWKRWQIWRNRDGTVRLDELDEDEARHVELFSHSIWAPDY</sequence>